<gene>
    <name evidence="1" type="ORF">ACFOEK_05125</name>
</gene>
<dbReference type="RefSeq" id="WP_386717132.1">
    <property type="nucleotide sequence ID" value="NZ_JBHRSZ010000002.1"/>
</dbReference>
<comment type="caution">
    <text evidence="1">The sequence shown here is derived from an EMBL/GenBank/DDBJ whole genome shotgun (WGS) entry which is preliminary data.</text>
</comment>
<protein>
    <submittedName>
        <fullName evidence="1">Uncharacterized protein</fullName>
    </submittedName>
</protein>
<name>A0ABV7HCJ6_9GAMM</name>
<sequence length="171" mass="19853">MNKSIPTRFLRDSTKLLEVPLSEFLDRPKCENPLDQKSRLDFFKLLRGKSKEAPTQPKVNPNLKQAHQFNTAVWLSFKNPPEKPVALLLQYKDSKGEFAIVVDESVPDSSTTMMLSGDTYLEFYGELEYLKAIATGLKREHLFFVEDVHVQRIRTKEEQKDKTNYWLVSND</sequence>
<keyword evidence="2" id="KW-1185">Reference proteome</keyword>
<evidence type="ECO:0000313" key="2">
    <source>
        <dbReference type="Proteomes" id="UP001595476"/>
    </source>
</evidence>
<accession>A0ABV7HCJ6</accession>
<proteinExistence type="predicted"/>
<dbReference type="EMBL" id="JBHRSZ010000002">
    <property type="protein sequence ID" value="MFC3150399.1"/>
    <property type="molecule type" value="Genomic_DNA"/>
</dbReference>
<dbReference type="Proteomes" id="UP001595476">
    <property type="component" value="Unassembled WGS sequence"/>
</dbReference>
<reference evidence="2" key="1">
    <citation type="journal article" date="2019" name="Int. J. Syst. Evol. Microbiol.">
        <title>The Global Catalogue of Microorganisms (GCM) 10K type strain sequencing project: providing services to taxonomists for standard genome sequencing and annotation.</title>
        <authorList>
            <consortium name="The Broad Institute Genomics Platform"/>
            <consortium name="The Broad Institute Genome Sequencing Center for Infectious Disease"/>
            <person name="Wu L."/>
            <person name="Ma J."/>
        </authorList>
    </citation>
    <scope>NUCLEOTIDE SEQUENCE [LARGE SCALE GENOMIC DNA]</scope>
    <source>
        <strain evidence="2">KCTC 52438</strain>
    </source>
</reference>
<organism evidence="1 2">
    <name type="scientific">Litoribrevibacter euphylliae</name>
    <dbReference type="NCBI Taxonomy" id="1834034"/>
    <lineage>
        <taxon>Bacteria</taxon>
        <taxon>Pseudomonadati</taxon>
        <taxon>Pseudomonadota</taxon>
        <taxon>Gammaproteobacteria</taxon>
        <taxon>Oceanospirillales</taxon>
        <taxon>Oceanospirillaceae</taxon>
        <taxon>Litoribrevibacter</taxon>
    </lineage>
</organism>
<evidence type="ECO:0000313" key="1">
    <source>
        <dbReference type="EMBL" id="MFC3150399.1"/>
    </source>
</evidence>